<feature type="domain" description="STAS" evidence="3">
    <location>
        <begin position="7"/>
        <end position="106"/>
    </location>
</feature>
<dbReference type="SUPFAM" id="SSF52091">
    <property type="entry name" value="SpoIIaa-like"/>
    <property type="match status" value="1"/>
</dbReference>
<protein>
    <recommendedName>
        <fullName evidence="2">Anti-sigma factor antagonist</fullName>
    </recommendedName>
</protein>
<dbReference type="InterPro" id="IPR002645">
    <property type="entry name" value="STAS_dom"/>
</dbReference>
<evidence type="ECO:0000259" key="3">
    <source>
        <dbReference type="PROSITE" id="PS50801"/>
    </source>
</evidence>
<dbReference type="Proteomes" id="UP000542742">
    <property type="component" value="Unassembled WGS sequence"/>
</dbReference>
<name>A0A7W7G1Z2_9ACTN</name>
<organism evidence="4 5">
    <name type="scientific">Paractinoplanes abujensis</name>
    <dbReference type="NCBI Taxonomy" id="882441"/>
    <lineage>
        <taxon>Bacteria</taxon>
        <taxon>Bacillati</taxon>
        <taxon>Actinomycetota</taxon>
        <taxon>Actinomycetes</taxon>
        <taxon>Micromonosporales</taxon>
        <taxon>Micromonosporaceae</taxon>
        <taxon>Paractinoplanes</taxon>
    </lineage>
</organism>
<evidence type="ECO:0000256" key="2">
    <source>
        <dbReference type="RuleBase" id="RU003749"/>
    </source>
</evidence>
<dbReference type="InterPro" id="IPR003658">
    <property type="entry name" value="Anti-sigma_ant"/>
</dbReference>
<dbReference type="AlphaFoldDB" id="A0A7W7G1Z2"/>
<evidence type="ECO:0000256" key="1">
    <source>
        <dbReference type="ARBA" id="ARBA00009013"/>
    </source>
</evidence>
<dbReference type="EMBL" id="JACHMF010000001">
    <property type="protein sequence ID" value="MBB4693159.1"/>
    <property type="molecule type" value="Genomic_DNA"/>
</dbReference>
<keyword evidence="5" id="KW-1185">Reference proteome</keyword>
<dbReference type="RefSeq" id="WP_184951812.1">
    <property type="nucleotide sequence ID" value="NZ_BOMC01000080.1"/>
</dbReference>
<dbReference type="InterPro" id="IPR058548">
    <property type="entry name" value="MlaB-like_STAS"/>
</dbReference>
<dbReference type="Pfam" id="PF13466">
    <property type="entry name" value="STAS_2"/>
    <property type="match status" value="1"/>
</dbReference>
<dbReference type="GO" id="GO:0043856">
    <property type="term" value="F:anti-sigma factor antagonist activity"/>
    <property type="evidence" value="ECO:0007669"/>
    <property type="project" value="InterPro"/>
</dbReference>
<dbReference type="Gene3D" id="3.30.750.24">
    <property type="entry name" value="STAS domain"/>
    <property type="match status" value="1"/>
</dbReference>
<dbReference type="InterPro" id="IPR036513">
    <property type="entry name" value="STAS_dom_sf"/>
</dbReference>
<sequence>MTTSPFTISEREAPTGVLRVSLTGDFDVSVGDTLARALIEAARRPHIDEVVVDLEHTRFIDSHAVAGLVAGYQTARRAERGFTVVNGRGTVQEVLDITGLSEVLCR</sequence>
<comment type="similarity">
    <text evidence="1 2">Belongs to the anti-sigma-factor antagonist family.</text>
</comment>
<reference evidence="4 5" key="1">
    <citation type="submission" date="2020-08" db="EMBL/GenBank/DDBJ databases">
        <title>Sequencing the genomes of 1000 actinobacteria strains.</title>
        <authorList>
            <person name="Klenk H.-P."/>
        </authorList>
    </citation>
    <scope>NUCLEOTIDE SEQUENCE [LARGE SCALE GENOMIC DNA]</scope>
    <source>
        <strain evidence="4 5">DSM 45518</strain>
    </source>
</reference>
<gene>
    <name evidence="4" type="ORF">BKA14_003307</name>
</gene>
<comment type="caution">
    <text evidence="4">The sequence shown here is derived from an EMBL/GenBank/DDBJ whole genome shotgun (WGS) entry which is preliminary data.</text>
</comment>
<evidence type="ECO:0000313" key="5">
    <source>
        <dbReference type="Proteomes" id="UP000542742"/>
    </source>
</evidence>
<evidence type="ECO:0000313" key="4">
    <source>
        <dbReference type="EMBL" id="MBB4693159.1"/>
    </source>
</evidence>
<proteinExistence type="inferred from homology"/>
<dbReference type="PROSITE" id="PS50801">
    <property type="entry name" value="STAS"/>
    <property type="match status" value="1"/>
</dbReference>
<dbReference type="CDD" id="cd07043">
    <property type="entry name" value="STAS_anti-anti-sigma_factors"/>
    <property type="match status" value="1"/>
</dbReference>
<dbReference type="NCBIfam" id="TIGR00377">
    <property type="entry name" value="ant_ant_sig"/>
    <property type="match status" value="1"/>
</dbReference>
<accession>A0A7W7G1Z2</accession>